<dbReference type="Gene3D" id="3.90.550.10">
    <property type="entry name" value="Spore Coat Polysaccharide Biosynthesis Protein SpsA, Chain A"/>
    <property type="match status" value="1"/>
</dbReference>
<comment type="similarity">
    <text evidence="5">Belongs to the CofC family.</text>
</comment>
<dbReference type="AlphaFoldDB" id="A0A1Y5TXA7"/>
<reference evidence="6 7" key="1">
    <citation type="submission" date="2017-03" db="EMBL/GenBank/DDBJ databases">
        <authorList>
            <person name="Afonso C.L."/>
            <person name="Miller P.J."/>
            <person name="Scott M.A."/>
            <person name="Spackman E."/>
            <person name="Goraichik I."/>
            <person name="Dimitrov K.M."/>
            <person name="Suarez D.L."/>
            <person name="Swayne D.E."/>
        </authorList>
    </citation>
    <scope>NUCLEOTIDE SEQUENCE [LARGE SCALE GENOMIC DNA]</scope>
    <source>
        <strain evidence="6 7">CECT 7023</strain>
    </source>
</reference>
<proteinExistence type="inferred from homology"/>
<dbReference type="Proteomes" id="UP000193900">
    <property type="component" value="Unassembled WGS sequence"/>
</dbReference>
<evidence type="ECO:0000313" key="7">
    <source>
        <dbReference type="Proteomes" id="UP000193900"/>
    </source>
</evidence>
<keyword evidence="1 5" id="KW-0808">Transferase</keyword>
<keyword evidence="7" id="KW-1185">Reference proteome</keyword>
<organism evidence="6 7">
    <name type="scientific">Roseisalinus antarcticus</name>
    <dbReference type="NCBI Taxonomy" id="254357"/>
    <lineage>
        <taxon>Bacteria</taxon>
        <taxon>Pseudomonadati</taxon>
        <taxon>Pseudomonadota</taxon>
        <taxon>Alphaproteobacteria</taxon>
        <taxon>Rhodobacterales</taxon>
        <taxon>Roseobacteraceae</taxon>
        <taxon>Roseisalinus</taxon>
    </lineage>
</organism>
<dbReference type="SUPFAM" id="SSF53448">
    <property type="entry name" value="Nucleotide-diphospho-sugar transferases"/>
    <property type="match status" value="1"/>
</dbReference>
<name>A0A1Y5TXA7_9RHOB</name>
<comment type="catalytic activity">
    <reaction evidence="5">
        <text>(2R)-3-phosphoglycerate + GTP + H(+) = 3-[(R)-glyceryl]-diphospho-5'-guanosine + diphosphate</text>
        <dbReference type="Rhea" id="RHEA:63440"/>
        <dbReference type="ChEBI" id="CHEBI:15378"/>
        <dbReference type="ChEBI" id="CHEBI:33019"/>
        <dbReference type="ChEBI" id="CHEBI:37565"/>
        <dbReference type="ChEBI" id="CHEBI:58272"/>
        <dbReference type="ChEBI" id="CHEBI:147306"/>
        <dbReference type="EC" id="2.7.7.106"/>
    </reaction>
</comment>
<accession>A0A1Y5TXA7</accession>
<dbReference type="UniPathway" id="UPA00071"/>
<keyword evidence="2 5" id="KW-0548">Nucleotidyltransferase</keyword>
<dbReference type="PANTHER" id="PTHR40392">
    <property type="entry name" value="2-PHOSPHO-L-LACTATE GUANYLYLTRANSFERASE"/>
    <property type="match status" value="1"/>
</dbReference>
<dbReference type="GO" id="GO:0005525">
    <property type="term" value="F:GTP binding"/>
    <property type="evidence" value="ECO:0007669"/>
    <property type="project" value="UniProtKB-KW"/>
</dbReference>
<dbReference type="InterPro" id="IPR002835">
    <property type="entry name" value="CofC"/>
</dbReference>
<keyword evidence="3 5" id="KW-0547">Nucleotide-binding</keyword>
<evidence type="ECO:0000313" key="6">
    <source>
        <dbReference type="EMBL" id="SLN70570.1"/>
    </source>
</evidence>
<evidence type="ECO:0000256" key="4">
    <source>
        <dbReference type="ARBA" id="ARBA00023134"/>
    </source>
</evidence>
<dbReference type="GO" id="GO:0043814">
    <property type="term" value="F:phospholactate guanylyltransferase activity"/>
    <property type="evidence" value="ECO:0007669"/>
    <property type="project" value="InterPro"/>
</dbReference>
<evidence type="ECO:0000256" key="5">
    <source>
        <dbReference type="HAMAP-Rule" id="MF_02114"/>
    </source>
</evidence>
<gene>
    <name evidence="6" type="primary">cofC</name>
    <name evidence="5" type="synonym">fbiD</name>
    <name evidence="6" type="ORF">ROA7023_03457</name>
</gene>
<dbReference type="PANTHER" id="PTHR40392:SF1">
    <property type="entry name" value="2-PHOSPHO-L-LACTATE GUANYLYLTRANSFERASE"/>
    <property type="match status" value="1"/>
</dbReference>
<dbReference type="NCBIfam" id="TIGR03552">
    <property type="entry name" value="F420_cofC"/>
    <property type="match status" value="1"/>
</dbReference>
<keyword evidence="4 5" id="KW-0342">GTP-binding</keyword>
<protein>
    <recommendedName>
        <fullName evidence="5">3-phospho-D-glycerate guanylyltransferase</fullName>
        <shortName evidence="5">3PG guanylyltransferase</shortName>
        <ecNumber evidence="5">2.7.7.106</ecNumber>
    </recommendedName>
</protein>
<dbReference type="EC" id="2.7.7.106" evidence="5"/>
<comment type="function">
    <text evidence="5">Guanylyltransferase that catalyzes the activation of (2R)-3-phosphoglycerate (3PG) as 3-[(R)-glyceryl]-diphospho-5'-guanosine, via the condensation of 3PG with GTP. It is involved in the biosynthesis of a derivative of the hydride carrier cofactor coenzyme F420, 3PG-F420.</text>
</comment>
<evidence type="ECO:0000256" key="1">
    <source>
        <dbReference type="ARBA" id="ARBA00022679"/>
    </source>
</evidence>
<dbReference type="GO" id="GO:0052645">
    <property type="term" value="P:F420-0 metabolic process"/>
    <property type="evidence" value="ECO:0007669"/>
    <property type="project" value="UniProtKB-UniRule"/>
</dbReference>
<evidence type="ECO:0000256" key="3">
    <source>
        <dbReference type="ARBA" id="ARBA00022741"/>
    </source>
</evidence>
<dbReference type="HAMAP" id="MF_02114">
    <property type="entry name" value="CofC"/>
    <property type="match status" value="1"/>
</dbReference>
<sequence>MTRHLLIPAQGLTRAKSRLSPMLPETGRAGLAEALLRDTLAAVPAGLFDSVSVVTGAADTARIARAMGAKVIADVGDGLNAALEAARRKLRRQGAKVVTVLHGDLPALTPADVIALAADTPIIAPAHDGTGTNALCLGAGLPLPYRFGPDSRARHHAAAAELGIALTELHRPGLAQDLDLPQDVARVLSLAPDGATARALRRYLPTLERETP</sequence>
<dbReference type="OrthoDB" id="6334386at2"/>
<evidence type="ECO:0000256" key="2">
    <source>
        <dbReference type="ARBA" id="ARBA00022695"/>
    </source>
</evidence>
<dbReference type="InterPro" id="IPR029044">
    <property type="entry name" value="Nucleotide-diphossugar_trans"/>
</dbReference>
<dbReference type="Pfam" id="PF01983">
    <property type="entry name" value="CofC"/>
    <property type="match status" value="1"/>
</dbReference>
<dbReference type="RefSeq" id="WP_085880238.1">
    <property type="nucleotide sequence ID" value="NZ_FWFZ01000023.1"/>
</dbReference>
<comment type="pathway">
    <text evidence="5">Cofactor biosynthesis; coenzyme F420 biosynthesis.</text>
</comment>
<dbReference type="EMBL" id="FWFZ01000023">
    <property type="protein sequence ID" value="SLN70570.1"/>
    <property type="molecule type" value="Genomic_DNA"/>
</dbReference>